<keyword evidence="6 13" id="KW-0812">Transmembrane</keyword>
<feature type="transmembrane region" description="Helical" evidence="13">
    <location>
        <begin position="94"/>
        <end position="114"/>
    </location>
</feature>
<dbReference type="InterPro" id="IPR004358">
    <property type="entry name" value="Sig_transdc_His_kin-like_C"/>
</dbReference>
<dbReference type="InterPro" id="IPR017232">
    <property type="entry name" value="NtrY"/>
</dbReference>
<keyword evidence="18" id="KW-1185">Reference proteome</keyword>
<dbReference type="InterPro" id="IPR003594">
    <property type="entry name" value="HATPase_dom"/>
</dbReference>
<evidence type="ECO:0000256" key="7">
    <source>
        <dbReference type="ARBA" id="ARBA00022741"/>
    </source>
</evidence>
<dbReference type="Pfam" id="PF00672">
    <property type="entry name" value="HAMP"/>
    <property type="match status" value="1"/>
</dbReference>
<dbReference type="AlphaFoldDB" id="A0A5N0TBX3"/>
<evidence type="ECO:0000259" key="16">
    <source>
        <dbReference type="PROSITE" id="PS50885"/>
    </source>
</evidence>
<accession>A0A5N0TBX3</accession>
<keyword evidence="9" id="KW-0067">ATP-binding</keyword>
<sequence length="732" mass="79661">MDAMAIENKRLRRRLFRVAPVLAALLVLLVSLVLVSDVPEDAGGYNRVYLWVLVLTIVALALLALAIVSRFVALYRNVRAEVPGARLSARWVRNFLVMSLPPALIVYFVSAWFLSKTVDSWFDVEVESALADSLRLGKEFLDRRTFEARGQVRQLGNAIDMADDDNDAIRRVLLDSVRAAGPVELSVLSANGRIEASAAFDPLASLPDRPGDYALLQARERGEYAAAEPGADGSLTIRVLQRLPDTGSGGGVYLLQALYPLPETISALTSNIEQEYHRYQNIAYLRGWLKQSFLLILSLVLGLTVLLAILAALTAARRMVAPISSLALATRRVASGDLGQAVETGGRDEIGFLAQSFNEMTEALLRASDEAESSRARLQAQGEYLETVLGSLSAGVFSLDGEGRLVRVNRAAEKILGLPAGASVGQPLAKLAAGGTDLQPLTDTIGRHLGRGHGGWQEEILLERDGRPLVLLARGSRLASTESNDGHVVVFDDVTVLNRAQRDAAWAEVARRLAHEVKNPLTPIRLAAERLRMKLMDRLDGRDAEMLDRSATTIVAQVEALRKLVDAFGDYAREPDLERVPVRLDRLVNNVVELYRQGDPGLVIELDMCEGPEGLSADAGQLRQLLHNLIRNAIEANVDGRPTRIGIRTRVIDDDDEARLELRVDDNGPGFPDSVLAQPFEPYVTHKPNGSGLGLAICRKIIDDHDGTIAIVNHDGGARAVITLPLAPETVS</sequence>
<dbReference type="PROSITE" id="PS50885">
    <property type="entry name" value="HAMP"/>
    <property type="match status" value="1"/>
</dbReference>
<keyword evidence="11" id="KW-0902">Two-component regulatory system</keyword>
<dbReference type="InterPro" id="IPR003660">
    <property type="entry name" value="HAMP_dom"/>
</dbReference>
<dbReference type="NCBIfam" id="TIGR00229">
    <property type="entry name" value="sensory_box"/>
    <property type="match status" value="1"/>
</dbReference>
<dbReference type="Pfam" id="PF00512">
    <property type="entry name" value="HisKA"/>
    <property type="match status" value="1"/>
</dbReference>
<feature type="transmembrane region" description="Helical" evidence="13">
    <location>
        <begin position="293"/>
        <end position="316"/>
    </location>
</feature>
<dbReference type="Gene3D" id="6.10.340.10">
    <property type="match status" value="1"/>
</dbReference>
<dbReference type="InterPro" id="IPR050351">
    <property type="entry name" value="BphY/WalK/GraS-like"/>
</dbReference>
<evidence type="ECO:0000259" key="15">
    <source>
        <dbReference type="PROSITE" id="PS50112"/>
    </source>
</evidence>
<dbReference type="SMART" id="SM00387">
    <property type="entry name" value="HATPase_c"/>
    <property type="match status" value="1"/>
</dbReference>
<dbReference type="SUPFAM" id="SSF158472">
    <property type="entry name" value="HAMP domain-like"/>
    <property type="match status" value="1"/>
</dbReference>
<keyword evidence="7" id="KW-0547">Nucleotide-binding</keyword>
<dbReference type="SUPFAM" id="SSF55785">
    <property type="entry name" value="PYP-like sensor domain (PAS domain)"/>
    <property type="match status" value="1"/>
</dbReference>
<dbReference type="SMART" id="SM00304">
    <property type="entry name" value="HAMP"/>
    <property type="match status" value="1"/>
</dbReference>
<comment type="subcellular location">
    <subcellularLocation>
        <location evidence="2">Membrane</location>
        <topology evidence="2">Multi-pass membrane protein</topology>
    </subcellularLocation>
</comment>
<dbReference type="GO" id="GO:0000155">
    <property type="term" value="F:phosphorelay sensor kinase activity"/>
    <property type="evidence" value="ECO:0007669"/>
    <property type="project" value="InterPro"/>
</dbReference>
<evidence type="ECO:0000256" key="10">
    <source>
        <dbReference type="ARBA" id="ARBA00022989"/>
    </source>
</evidence>
<dbReference type="InterPro" id="IPR003661">
    <property type="entry name" value="HisK_dim/P_dom"/>
</dbReference>
<feature type="domain" description="Histidine kinase" evidence="14">
    <location>
        <begin position="512"/>
        <end position="728"/>
    </location>
</feature>
<dbReference type="GO" id="GO:0005524">
    <property type="term" value="F:ATP binding"/>
    <property type="evidence" value="ECO:0007669"/>
    <property type="project" value="UniProtKB-KW"/>
</dbReference>
<dbReference type="InterPro" id="IPR036890">
    <property type="entry name" value="HATPase_C_sf"/>
</dbReference>
<keyword evidence="8" id="KW-0418">Kinase</keyword>
<dbReference type="GO" id="GO:0006355">
    <property type="term" value="P:regulation of DNA-templated transcription"/>
    <property type="evidence" value="ECO:0007669"/>
    <property type="project" value="InterPro"/>
</dbReference>
<keyword evidence="12 13" id="KW-0472">Membrane</keyword>
<dbReference type="Proteomes" id="UP000325372">
    <property type="component" value="Unassembled WGS sequence"/>
</dbReference>
<name>A0A5N0TBX3_9GAMM</name>
<dbReference type="Gene3D" id="3.30.565.10">
    <property type="entry name" value="Histidine kinase-like ATPase, C-terminal domain"/>
    <property type="match status" value="1"/>
</dbReference>
<evidence type="ECO:0000256" key="3">
    <source>
        <dbReference type="ARBA" id="ARBA00012438"/>
    </source>
</evidence>
<dbReference type="GO" id="GO:0007234">
    <property type="term" value="P:osmosensory signaling via phosphorelay pathway"/>
    <property type="evidence" value="ECO:0007669"/>
    <property type="project" value="TreeGrafter"/>
</dbReference>
<evidence type="ECO:0000256" key="9">
    <source>
        <dbReference type="ARBA" id="ARBA00022840"/>
    </source>
</evidence>
<dbReference type="CDD" id="cd00082">
    <property type="entry name" value="HisKA"/>
    <property type="match status" value="1"/>
</dbReference>
<evidence type="ECO:0000256" key="5">
    <source>
        <dbReference type="ARBA" id="ARBA00022679"/>
    </source>
</evidence>
<dbReference type="SMART" id="SM00091">
    <property type="entry name" value="PAS"/>
    <property type="match status" value="1"/>
</dbReference>
<dbReference type="PANTHER" id="PTHR42878:SF7">
    <property type="entry name" value="SENSOR HISTIDINE KINASE GLRK"/>
    <property type="match status" value="1"/>
</dbReference>
<evidence type="ECO:0000256" key="13">
    <source>
        <dbReference type="SAM" id="Phobius"/>
    </source>
</evidence>
<gene>
    <name evidence="17" type="ORF">F3N42_08365</name>
</gene>
<dbReference type="GO" id="GO:0000156">
    <property type="term" value="F:phosphorelay response regulator activity"/>
    <property type="evidence" value="ECO:0007669"/>
    <property type="project" value="TreeGrafter"/>
</dbReference>
<dbReference type="GO" id="GO:0030295">
    <property type="term" value="F:protein kinase activator activity"/>
    <property type="evidence" value="ECO:0007669"/>
    <property type="project" value="TreeGrafter"/>
</dbReference>
<reference evidence="17 18" key="1">
    <citation type="submission" date="2019-09" db="EMBL/GenBank/DDBJ databases">
        <title>Wenzhouxiangella sp. Genome sequencing and assembly.</title>
        <authorList>
            <person name="Zhang R."/>
        </authorList>
    </citation>
    <scope>NUCLEOTIDE SEQUENCE [LARGE SCALE GENOMIC DNA]</scope>
    <source>
        <strain evidence="17 18">W260</strain>
    </source>
</reference>
<dbReference type="InterPro" id="IPR005467">
    <property type="entry name" value="His_kinase_dom"/>
</dbReference>
<dbReference type="SMART" id="SM00388">
    <property type="entry name" value="HisKA"/>
    <property type="match status" value="1"/>
</dbReference>
<dbReference type="PRINTS" id="PR00344">
    <property type="entry name" value="BCTRLSENSOR"/>
</dbReference>
<comment type="caution">
    <text evidence="17">The sequence shown here is derived from an EMBL/GenBank/DDBJ whole genome shotgun (WGS) entry which is preliminary data.</text>
</comment>
<evidence type="ECO:0000256" key="6">
    <source>
        <dbReference type="ARBA" id="ARBA00022692"/>
    </source>
</evidence>
<dbReference type="EMBL" id="VYXP01000005">
    <property type="protein sequence ID" value="KAA9131326.1"/>
    <property type="molecule type" value="Genomic_DNA"/>
</dbReference>
<dbReference type="EC" id="2.7.13.3" evidence="3"/>
<comment type="catalytic activity">
    <reaction evidence="1">
        <text>ATP + protein L-histidine = ADP + protein N-phospho-L-histidine.</text>
        <dbReference type="EC" id="2.7.13.3"/>
    </reaction>
</comment>
<dbReference type="Pfam" id="PF00989">
    <property type="entry name" value="PAS"/>
    <property type="match status" value="1"/>
</dbReference>
<dbReference type="SUPFAM" id="SSF47384">
    <property type="entry name" value="Homodimeric domain of signal transducing histidine kinase"/>
    <property type="match status" value="1"/>
</dbReference>
<evidence type="ECO:0000313" key="17">
    <source>
        <dbReference type="EMBL" id="KAA9131326.1"/>
    </source>
</evidence>
<dbReference type="PIRSF" id="PIRSF037532">
    <property type="entry name" value="STHK_NtrY"/>
    <property type="match status" value="1"/>
</dbReference>
<dbReference type="Gene3D" id="1.10.287.130">
    <property type="match status" value="1"/>
</dbReference>
<feature type="domain" description="HAMP" evidence="16">
    <location>
        <begin position="317"/>
        <end position="369"/>
    </location>
</feature>
<protein>
    <recommendedName>
        <fullName evidence="3">histidine kinase</fullName>
        <ecNumber evidence="3">2.7.13.3</ecNumber>
    </recommendedName>
</protein>
<dbReference type="PANTHER" id="PTHR42878">
    <property type="entry name" value="TWO-COMPONENT HISTIDINE KINASE"/>
    <property type="match status" value="1"/>
</dbReference>
<feature type="transmembrane region" description="Helical" evidence="13">
    <location>
        <begin position="15"/>
        <end position="36"/>
    </location>
</feature>
<evidence type="ECO:0000256" key="11">
    <source>
        <dbReference type="ARBA" id="ARBA00023012"/>
    </source>
</evidence>
<dbReference type="GO" id="GO:0016020">
    <property type="term" value="C:membrane"/>
    <property type="evidence" value="ECO:0007669"/>
    <property type="project" value="UniProtKB-SubCell"/>
</dbReference>
<organism evidence="17 18">
    <name type="scientific">Marinihelvus fidelis</name>
    <dbReference type="NCBI Taxonomy" id="2613842"/>
    <lineage>
        <taxon>Bacteria</taxon>
        <taxon>Pseudomonadati</taxon>
        <taxon>Pseudomonadota</taxon>
        <taxon>Gammaproteobacteria</taxon>
        <taxon>Chromatiales</taxon>
        <taxon>Wenzhouxiangellaceae</taxon>
        <taxon>Marinihelvus</taxon>
    </lineage>
</organism>
<dbReference type="CDD" id="cd06225">
    <property type="entry name" value="HAMP"/>
    <property type="match status" value="1"/>
</dbReference>
<evidence type="ECO:0000256" key="8">
    <source>
        <dbReference type="ARBA" id="ARBA00022777"/>
    </source>
</evidence>
<dbReference type="PROSITE" id="PS50112">
    <property type="entry name" value="PAS"/>
    <property type="match status" value="1"/>
</dbReference>
<evidence type="ECO:0000313" key="18">
    <source>
        <dbReference type="Proteomes" id="UP000325372"/>
    </source>
</evidence>
<feature type="domain" description="PAS" evidence="15">
    <location>
        <begin position="381"/>
        <end position="426"/>
    </location>
</feature>
<keyword evidence="5" id="KW-0808">Transferase</keyword>
<feature type="transmembrane region" description="Helical" evidence="13">
    <location>
        <begin position="48"/>
        <end position="73"/>
    </location>
</feature>
<proteinExistence type="predicted"/>
<dbReference type="SUPFAM" id="SSF55874">
    <property type="entry name" value="ATPase domain of HSP90 chaperone/DNA topoisomerase II/histidine kinase"/>
    <property type="match status" value="1"/>
</dbReference>
<dbReference type="CDD" id="cd00130">
    <property type="entry name" value="PAS"/>
    <property type="match status" value="1"/>
</dbReference>
<evidence type="ECO:0000256" key="4">
    <source>
        <dbReference type="ARBA" id="ARBA00022553"/>
    </source>
</evidence>
<dbReference type="Pfam" id="PF02518">
    <property type="entry name" value="HATPase_c"/>
    <property type="match status" value="1"/>
</dbReference>
<dbReference type="PROSITE" id="PS50109">
    <property type="entry name" value="HIS_KIN"/>
    <property type="match status" value="1"/>
</dbReference>
<evidence type="ECO:0000259" key="14">
    <source>
        <dbReference type="PROSITE" id="PS50109"/>
    </source>
</evidence>
<evidence type="ECO:0000256" key="2">
    <source>
        <dbReference type="ARBA" id="ARBA00004141"/>
    </source>
</evidence>
<dbReference type="InterPro" id="IPR013767">
    <property type="entry name" value="PAS_fold"/>
</dbReference>
<evidence type="ECO:0000256" key="12">
    <source>
        <dbReference type="ARBA" id="ARBA00023136"/>
    </source>
</evidence>
<keyword evidence="4" id="KW-0597">Phosphoprotein</keyword>
<dbReference type="InterPro" id="IPR000014">
    <property type="entry name" value="PAS"/>
</dbReference>
<dbReference type="InterPro" id="IPR036097">
    <property type="entry name" value="HisK_dim/P_sf"/>
</dbReference>
<dbReference type="InterPro" id="IPR035965">
    <property type="entry name" value="PAS-like_dom_sf"/>
</dbReference>
<dbReference type="Gene3D" id="3.30.450.20">
    <property type="entry name" value="PAS domain"/>
    <property type="match status" value="1"/>
</dbReference>
<keyword evidence="10 13" id="KW-1133">Transmembrane helix</keyword>
<evidence type="ECO:0000256" key="1">
    <source>
        <dbReference type="ARBA" id="ARBA00000085"/>
    </source>
</evidence>